<dbReference type="Pfam" id="PF13519">
    <property type="entry name" value="VWA_2"/>
    <property type="match status" value="1"/>
</dbReference>
<dbReference type="GO" id="GO:0032991">
    <property type="term" value="C:protein-containing complex"/>
    <property type="evidence" value="ECO:0007669"/>
    <property type="project" value="UniProtKB-ARBA"/>
</dbReference>
<dbReference type="InterPro" id="IPR036465">
    <property type="entry name" value="vWFA_dom_sf"/>
</dbReference>
<dbReference type="InterPro" id="IPR013694">
    <property type="entry name" value="VIT"/>
</dbReference>
<dbReference type="Pfam" id="PF08487">
    <property type="entry name" value="VIT"/>
    <property type="match status" value="1"/>
</dbReference>
<dbReference type="InterPro" id="IPR050934">
    <property type="entry name" value="ITIH"/>
</dbReference>
<dbReference type="PROSITE" id="PS50234">
    <property type="entry name" value="VWFA"/>
    <property type="match status" value="1"/>
</dbReference>
<dbReference type="Gene3D" id="3.40.50.410">
    <property type="entry name" value="von Willebrand factor, type A domain"/>
    <property type="match status" value="1"/>
</dbReference>
<dbReference type="PANTHER" id="PTHR10338">
    <property type="entry name" value="INTER-ALPHA-TRYPSIN INHIBITOR HEAVY CHAIN FAMILY MEMBER"/>
    <property type="match status" value="1"/>
</dbReference>
<accession>A0A0P5VTW2</accession>
<organism evidence="1">
    <name type="scientific">Daphnia magna</name>
    <dbReference type="NCBI Taxonomy" id="35525"/>
    <lineage>
        <taxon>Eukaryota</taxon>
        <taxon>Metazoa</taxon>
        <taxon>Ecdysozoa</taxon>
        <taxon>Arthropoda</taxon>
        <taxon>Crustacea</taxon>
        <taxon>Branchiopoda</taxon>
        <taxon>Diplostraca</taxon>
        <taxon>Cladocera</taxon>
        <taxon>Anomopoda</taxon>
        <taxon>Daphniidae</taxon>
        <taxon>Daphnia</taxon>
    </lineage>
</organism>
<dbReference type="InterPro" id="IPR002035">
    <property type="entry name" value="VWF_A"/>
</dbReference>
<evidence type="ECO:0000313" key="1">
    <source>
        <dbReference type="EMBL" id="JAJ21419.1"/>
    </source>
</evidence>
<reference evidence="1" key="2">
    <citation type="submission" date="2015-10" db="EMBL/GenBank/DDBJ databases">
        <authorList>
            <person name="Gilbert D.G."/>
        </authorList>
    </citation>
    <scope>NUCLEOTIDE SEQUENCE</scope>
</reference>
<dbReference type="EMBL" id="GDIP01201983">
    <property type="protein sequence ID" value="JAJ21419.1"/>
    <property type="molecule type" value="Transcribed_RNA"/>
</dbReference>
<dbReference type="PROSITE" id="PS51468">
    <property type="entry name" value="VIT"/>
    <property type="match status" value="1"/>
</dbReference>
<dbReference type="SUPFAM" id="SSF53300">
    <property type="entry name" value="vWA-like"/>
    <property type="match status" value="1"/>
</dbReference>
<dbReference type="AlphaFoldDB" id="A0A0P5VTW2"/>
<dbReference type="SMART" id="SM00327">
    <property type="entry name" value="VWA"/>
    <property type="match status" value="1"/>
</dbReference>
<name>A0A0P5VTW2_9CRUS</name>
<dbReference type="PANTHER" id="PTHR10338:SF108">
    <property type="entry name" value="INTER-ALPHA-TRYPSIN INHIBITOR HEAVY CHAIN H4-LIKE PROTEIN"/>
    <property type="match status" value="1"/>
</dbReference>
<proteinExistence type="predicted"/>
<sequence length="910" mass="101363">MAKKFRLSSQLAPHLVIFQLWLIFASASPAKKGWIVRRDVEELIETTNEFEQPKEQKVENALPRIYFMEIVSDIRLRYASTKVTSKVANPADKAQEATFHVVLPDTAFISSFLMEIDGKVYKASVKEKEEAQTDYQNAVDAGLSAAQVTANARDANQFTVSVNVEPQAKMLFNLTYEELLTRRRGIYEQTIHVSPGSVVPQMSVRVNIFETLPINKITVPQLRGNDIEQNQDLSENEVAKIIRTNETVVSVVYEPTETQQIQSSKDGLQGQFVVQYDVDRSSIERKGGEIHVVDGYFVHFFAPTTLPALPKHVIFVLDTSGSMAGTRIEQTKQAMNSILDQLREDDLFSVVEFSTGVAEWDLRKPYKGLEPYYYNVPSEDTTEVPQTYVTELEENFGLFDDIFAYPVTERSIKRAKEFVNTMDVTSSTNINDALLLALKNSQSVQSRLRLTPIIIFLTDGEPTSGVVDKTEILANVRKGNSDDVVSIFSLAFGTGTDYDFLTKISSQNRGFARKIYEAADATLQLKGFFEEVASPLLNNVRFVYNKDGPVHDVTETNVPNFFKGTEFVVAGRIDSDSKLSASITGTGASGSFLFPDIRPVIDDYILLPNPNNSVVETVPAKKSFSLEKIWAYMTIQDMLKKRQIVDDAKAIAEFNGKALNLSLTYGFVTPLTSLVVVKPNSTAATADVRPADAYQGLQPFYGMTLAAPSPIAAFSPNHFSGGIRQPAFGVSAFVAPGYQAIPFKRPITSTFRPHFGTSQSPHITEHFETSRSPHITEHFEFPSFSPEEWISQFEHNLTHVKIPAGNETLDLSWEDELPDVEYESCTTNRLHHAVCKSIWKCSTILHESTFVSKELTVDAKAACVIENKYVGICCDASPIFPELSIDFTTIIPELETTTSVDDSSTFTSDP</sequence>
<protein>
    <submittedName>
        <fullName evidence="1">Uncharacterized protein</fullName>
    </submittedName>
</protein>
<reference evidence="1" key="1">
    <citation type="submission" date="2015-10" db="EMBL/GenBank/DDBJ databases">
        <title>Daphnia magna gene sets from two clonal populations assembled and annotated with EvidentialGene.</title>
        <authorList>
            <person name="Gilbert D."/>
            <person name="Podicheti R."/>
            <person name="Orsini L."/>
            <person name="Colbourne J."/>
            <person name="Pfrender M."/>
        </authorList>
    </citation>
    <scope>NUCLEOTIDE SEQUENCE</scope>
</reference>
<dbReference type="Pfam" id="PF00092">
    <property type="entry name" value="VWA"/>
    <property type="match status" value="1"/>
</dbReference>
<dbReference type="SMART" id="SM00609">
    <property type="entry name" value="VIT"/>
    <property type="match status" value="1"/>
</dbReference>